<dbReference type="AlphaFoldDB" id="A0A0A8Y569"/>
<sequence>MVLQSYATHSSECTTEQKHVLNYSTNKVF</sequence>
<reference evidence="1" key="1">
    <citation type="submission" date="2014-09" db="EMBL/GenBank/DDBJ databases">
        <authorList>
            <person name="Magalhaes I.L.F."/>
            <person name="Oliveira U."/>
            <person name="Santos F.R."/>
            <person name="Vidigal T.H.D.A."/>
            <person name="Brescovit A.D."/>
            <person name="Santos A.J."/>
        </authorList>
    </citation>
    <scope>NUCLEOTIDE SEQUENCE</scope>
    <source>
        <tissue evidence="1">Shoot tissue taken approximately 20 cm above the soil surface</tissue>
    </source>
</reference>
<name>A0A0A8Y569_ARUDO</name>
<proteinExistence type="predicted"/>
<accession>A0A0A8Y569</accession>
<evidence type="ECO:0000313" key="1">
    <source>
        <dbReference type="EMBL" id="JAD21106.1"/>
    </source>
</evidence>
<protein>
    <submittedName>
        <fullName evidence="1">Uncharacterized protein</fullName>
    </submittedName>
</protein>
<reference evidence="1" key="2">
    <citation type="journal article" date="2015" name="Data Brief">
        <title>Shoot transcriptome of the giant reed, Arundo donax.</title>
        <authorList>
            <person name="Barrero R.A."/>
            <person name="Guerrero F.D."/>
            <person name="Moolhuijzen P."/>
            <person name="Goolsby J.A."/>
            <person name="Tidwell J."/>
            <person name="Bellgard S.E."/>
            <person name="Bellgard M.I."/>
        </authorList>
    </citation>
    <scope>NUCLEOTIDE SEQUENCE</scope>
    <source>
        <tissue evidence="1">Shoot tissue taken approximately 20 cm above the soil surface</tissue>
    </source>
</reference>
<organism evidence="1">
    <name type="scientific">Arundo donax</name>
    <name type="common">Giant reed</name>
    <name type="synonym">Donax arundinaceus</name>
    <dbReference type="NCBI Taxonomy" id="35708"/>
    <lineage>
        <taxon>Eukaryota</taxon>
        <taxon>Viridiplantae</taxon>
        <taxon>Streptophyta</taxon>
        <taxon>Embryophyta</taxon>
        <taxon>Tracheophyta</taxon>
        <taxon>Spermatophyta</taxon>
        <taxon>Magnoliopsida</taxon>
        <taxon>Liliopsida</taxon>
        <taxon>Poales</taxon>
        <taxon>Poaceae</taxon>
        <taxon>PACMAD clade</taxon>
        <taxon>Arundinoideae</taxon>
        <taxon>Arundineae</taxon>
        <taxon>Arundo</taxon>
    </lineage>
</organism>
<dbReference type="EMBL" id="GBRH01276789">
    <property type="protein sequence ID" value="JAD21106.1"/>
    <property type="molecule type" value="Transcribed_RNA"/>
</dbReference>